<name>A0A1N7LDN3_9BACL</name>
<evidence type="ECO:0000256" key="4">
    <source>
        <dbReference type="ARBA" id="ARBA00022723"/>
    </source>
</evidence>
<keyword evidence="11" id="KW-1185">Reference proteome</keyword>
<gene>
    <name evidence="10" type="ORF">SAMN05421790_104108</name>
</gene>
<dbReference type="PIRSF" id="PIRSF002030">
    <property type="entry name" value="Globin_Protozoa/Cyanobacteria"/>
    <property type="match status" value="1"/>
</dbReference>
<dbReference type="InterPro" id="IPR009050">
    <property type="entry name" value="Globin-like_sf"/>
</dbReference>
<evidence type="ECO:0000256" key="2">
    <source>
        <dbReference type="ARBA" id="ARBA00022448"/>
    </source>
</evidence>
<dbReference type="OrthoDB" id="9795814at2"/>
<keyword evidence="5 7" id="KW-0408">Iron</keyword>
<evidence type="ECO:0000256" key="9">
    <source>
        <dbReference type="PIRSR" id="PIRSR601486-1"/>
    </source>
</evidence>
<sequence>MKEEINRDAVRSLYDKLGGNTAIRAVVNEFYDRMIKDPLVSSLFDGVDLVSLRKHQAQFLAYALGGPVKYDGSTLRESHTGLNITDKQYEATIRHLNAVLRKLNVELEDRAKIEAFIRSVKPFIINK</sequence>
<dbReference type="Pfam" id="PF01152">
    <property type="entry name" value="Bac_globin"/>
    <property type="match status" value="1"/>
</dbReference>
<evidence type="ECO:0000256" key="7">
    <source>
        <dbReference type="PIRNR" id="PIRNR002030"/>
    </source>
</evidence>
<feature type="binding site" description="distal binding residue" evidence="9">
    <location>
        <position position="55"/>
    </location>
    <ligand>
        <name>heme</name>
        <dbReference type="ChEBI" id="CHEBI:30413"/>
    </ligand>
    <ligandPart>
        <name>Fe</name>
        <dbReference type="ChEBI" id="CHEBI:18248"/>
    </ligandPart>
</feature>
<evidence type="ECO:0000256" key="6">
    <source>
        <dbReference type="ARBA" id="ARBA00034496"/>
    </source>
</evidence>
<dbReference type="InterPro" id="IPR012292">
    <property type="entry name" value="Globin/Proto"/>
</dbReference>
<accession>A0A1N7LDN3</accession>
<evidence type="ECO:0000256" key="8">
    <source>
        <dbReference type="PIRSR" id="PIRSR002030-1"/>
    </source>
</evidence>
<feature type="binding site" description="distal binding residue" evidence="9">
    <location>
        <position position="79"/>
    </location>
    <ligand>
        <name>heme</name>
        <dbReference type="ChEBI" id="CHEBI:30413"/>
    </ligand>
    <ligandPart>
        <name>Fe</name>
        <dbReference type="ChEBI" id="CHEBI:18248"/>
    </ligandPart>
</feature>
<feature type="binding site" description="proximal binding residue" evidence="8">
    <location>
        <position position="79"/>
    </location>
    <ligand>
        <name>heme</name>
        <dbReference type="ChEBI" id="CHEBI:30413"/>
    </ligand>
    <ligandPart>
        <name>Fe</name>
        <dbReference type="ChEBI" id="CHEBI:18248"/>
    </ligandPart>
</feature>
<dbReference type="GO" id="GO:0020037">
    <property type="term" value="F:heme binding"/>
    <property type="evidence" value="ECO:0007669"/>
    <property type="project" value="InterPro"/>
</dbReference>
<dbReference type="InterPro" id="IPR016339">
    <property type="entry name" value="Hemoglobin_trunc_I"/>
</dbReference>
<dbReference type="GO" id="GO:0005344">
    <property type="term" value="F:oxygen carrier activity"/>
    <property type="evidence" value="ECO:0007669"/>
    <property type="project" value="UniProtKB-UniRule"/>
</dbReference>
<dbReference type="Gene3D" id="1.10.490.10">
    <property type="entry name" value="Globins"/>
    <property type="match status" value="1"/>
</dbReference>
<evidence type="ECO:0000256" key="1">
    <source>
        <dbReference type="ARBA" id="ARBA00009660"/>
    </source>
</evidence>
<evidence type="ECO:0000256" key="3">
    <source>
        <dbReference type="ARBA" id="ARBA00022617"/>
    </source>
</evidence>
<dbReference type="GO" id="GO:0019825">
    <property type="term" value="F:oxygen binding"/>
    <property type="evidence" value="ECO:0007669"/>
    <property type="project" value="InterPro"/>
</dbReference>
<dbReference type="InterPro" id="IPR044203">
    <property type="entry name" value="GlbO/GLB3-like"/>
</dbReference>
<evidence type="ECO:0000313" key="10">
    <source>
        <dbReference type="EMBL" id="SIS71887.1"/>
    </source>
</evidence>
<dbReference type="RefSeq" id="WP_009711709.1">
    <property type="nucleotide sequence ID" value="NZ_CP048103.1"/>
</dbReference>
<dbReference type="EMBL" id="FTOD01000004">
    <property type="protein sequence ID" value="SIS71887.1"/>
    <property type="molecule type" value="Genomic_DNA"/>
</dbReference>
<proteinExistence type="inferred from homology"/>
<keyword evidence="3 7" id="KW-0349">Heme</keyword>
<dbReference type="InterPro" id="IPR001486">
    <property type="entry name" value="Hemoglobin_trunc"/>
</dbReference>
<organism evidence="10 11">
    <name type="scientific">Kroppenstedtia eburnea</name>
    <dbReference type="NCBI Taxonomy" id="714067"/>
    <lineage>
        <taxon>Bacteria</taxon>
        <taxon>Bacillati</taxon>
        <taxon>Bacillota</taxon>
        <taxon>Bacilli</taxon>
        <taxon>Bacillales</taxon>
        <taxon>Thermoactinomycetaceae</taxon>
        <taxon>Kroppenstedtia</taxon>
    </lineage>
</organism>
<reference evidence="11" key="1">
    <citation type="submission" date="2017-01" db="EMBL/GenBank/DDBJ databases">
        <authorList>
            <person name="Varghese N."/>
            <person name="Submissions S."/>
        </authorList>
    </citation>
    <scope>NUCLEOTIDE SEQUENCE [LARGE SCALE GENOMIC DNA]</scope>
    <source>
        <strain evidence="11">DSM 45196</strain>
    </source>
</reference>
<comment type="cofactor">
    <cofactor evidence="8">
        <name>heme</name>
        <dbReference type="ChEBI" id="CHEBI:30413"/>
    </cofactor>
    <text evidence="8">Binds 1 heme group per subunit.</text>
</comment>
<dbReference type="PANTHER" id="PTHR47366:SF2">
    <property type="entry name" value="CHROMOSOME UNDETERMINED SCAFFOLD_37, WHOLE GENOME SHOTGUN SEQUENCE"/>
    <property type="match status" value="1"/>
</dbReference>
<dbReference type="GO" id="GO:0046872">
    <property type="term" value="F:metal ion binding"/>
    <property type="evidence" value="ECO:0007669"/>
    <property type="project" value="UniProtKB-UniRule"/>
</dbReference>
<protein>
    <recommendedName>
        <fullName evidence="7">Group 1 truncated hemoglobin</fullName>
    </recommendedName>
</protein>
<keyword evidence="2 7" id="KW-0813">Transport</keyword>
<evidence type="ECO:0000313" key="11">
    <source>
        <dbReference type="Proteomes" id="UP000186795"/>
    </source>
</evidence>
<dbReference type="CDD" id="cd00454">
    <property type="entry name" value="TrHb1_N"/>
    <property type="match status" value="1"/>
</dbReference>
<dbReference type="PANTHER" id="PTHR47366">
    <property type="entry name" value="TWO-ON-TWO HEMOGLOBIN-3"/>
    <property type="match status" value="1"/>
</dbReference>
<evidence type="ECO:0000256" key="5">
    <source>
        <dbReference type="ARBA" id="ARBA00023004"/>
    </source>
</evidence>
<keyword evidence="7" id="KW-0561">Oxygen transport</keyword>
<dbReference type="AlphaFoldDB" id="A0A1N7LDN3"/>
<dbReference type="SUPFAM" id="SSF46458">
    <property type="entry name" value="Globin-like"/>
    <property type="match status" value="1"/>
</dbReference>
<keyword evidence="4 7" id="KW-0479">Metal-binding</keyword>
<comment type="similarity">
    <text evidence="6">Belongs to the truncated hemoglobin family. Group II subfamily.</text>
</comment>
<comment type="similarity">
    <text evidence="1 7">Belongs to the truncated hemoglobin family. Group I subfamily.</text>
</comment>
<dbReference type="Proteomes" id="UP000186795">
    <property type="component" value="Unassembled WGS sequence"/>
</dbReference>